<proteinExistence type="predicted"/>
<accession>A0A3R6VKH9</accession>
<organism evidence="1 2">
    <name type="scientific">Bombilactobacillus bombi</name>
    <dbReference type="NCBI Taxonomy" id="1303590"/>
    <lineage>
        <taxon>Bacteria</taxon>
        <taxon>Bacillati</taxon>
        <taxon>Bacillota</taxon>
        <taxon>Bacilli</taxon>
        <taxon>Lactobacillales</taxon>
        <taxon>Lactobacillaceae</taxon>
        <taxon>Bombilactobacillus</taxon>
    </lineage>
</organism>
<reference evidence="1 2" key="1">
    <citation type="submission" date="2018-07" db="EMBL/GenBank/DDBJ databases">
        <title>Genome sequences of six Lactobacillus spp. isolated from bumble bee guts.</title>
        <authorList>
            <person name="Motta E.V.S."/>
            <person name="Moran N.A."/>
        </authorList>
    </citation>
    <scope>NUCLEOTIDE SEQUENCE [LARGE SCALE GENOMIC DNA]</scope>
    <source>
        <strain evidence="1 2">BI-1.1</strain>
    </source>
</reference>
<gene>
    <name evidence="1" type="ORF">DS831_04285</name>
</gene>
<comment type="caution">
    <text evidence="1">The sequence shown here is derived from an EMBL/GenBank/DDBJ whole genome shotgun (WGS) entry which is preliminary data.</text>
</comment>
<keyword evidence="2" id="KW-1185">Reference proteome</keyword>
<evidence type="ECO:0000313" key="2">
    <source>
        <dbReference type="Proteomes" id="UP000284109"/>
    </source>
</evidence>
<name>A0A3R6VKH9_9LACO</name>
<protein>
    <submittedName>
        <fullName evidence="1">Uncharacterized protein</fullName>
    </submittedName>
</protein>
<dbReference type="RefSeq" id="WP_118900739.1">
    <property type="nucleotide sequence ID" value="NZ_QOCR01000002.1"/>
</dbReference>
<dbReference type="OrthoDB" id="2322837at2"/>
<sequence>MKFKIERFIILFAFVISIFYLMPVQSVRAEYQVRDQQQILTPADIQGIHDLNQKLAQLPHPQQIWVRTYRKVPSDWRIYDNKKLKNMYKDNSNLEEYRSDTVENTLPKVPEIDSTDYDDYEEEETAQKHADQIQKHNEHINDQVNIVIVYPVNGQNCVALASNENVPIGDFQLWYLHRLAPRKINNNRRLMKVVHKYNNFIQRHNKVQWGNLEWDTLLSLWSFALIIWFVVISLEGLHDDRGGGYDDYNRRNVDGEFEEGYMYGYWQEHQNAQKGDNEDW</sequence>
<dbReference type="Proteomes" id="UP000284109">
    <property type="component" value="Unassembled WGS sequence"/>
</dbReference>
<dbReference type="EMBL" id="QOCR01000002">
    <property type="protein sequence ID" value="RHW51248.1"/>
    <property type="molecule type" value="Genomic_DNA"/>
</dbReference>
<dbReference type="AlphaFoldDB" id="A0A3R6VKH9"/>
<evidence type="ECO:0000313" key="1">
    <source>
        <dbReference type="EMBL" id="RHW51248.1"/>
    </source>
</evidence>